<dbReference type="EMBL" id="MK072389">
    <property type="protein sequence ID" value="AYV83478.1"/>
    <property type="molecule type" value="Genomic_DNA"/>
</dbReference>
<sequence length="328" mass="36083">MPDCFQNVSIRLDEPFIDSNPAGNARVTQVGDYIYVGSLNFMNIYSLRTKARLASISLIGYTPRARPLPQNRLLILTGTSLILFDNTDPFNPQKLASITVGGGVIDFVLSEDNSVAYVLHVSGLDTVEISALDTLTITDTFQLVANVAAGIYIEFTNQALYVGALTHNLLYVFDIRNTNHPKNVQQIYNNLAPSFLTQTVCFPTMLISSGIFGIIFYDIADPFDPIEIDQHQTGFLNVIAAIPGTNYVANSVFSPENKLVIAELLIQKSTSGKIKCVTYNPINSVKLQSGRLPSDTYVIPSVTNNNKYQIIVPNSYEPMIQVGKLKFG</sequence>
<accession>A0A3G5A8C3</accession>
<name>A0A3G5A8C3_9VIRU</name>
<proteinExistence type="predicted"/>
<protein>
    <submittedName>
        <fullName evidence="1">Uncharacterized protein</fullName>
    </submittedName>
</protein>
<dbReference type="SUPFAM" id="SSF51004">
    <property type="entry name" value="C-terminal (heme d1) domain of cytochrome cd1-nitrite reductase"/>
    <property type="match status" value="1"/>
</dbReference>
<dbReference type="InterPro" id="IPR011048">
    <property type="entry name" value="Haem_d1_sf"/>
</dbReference>
<organism evidence="1">
    <name type="scientific">Hyperionvirus sp</name>
    <dbReference type="NCBI Taxonomy" id="2487770"/>
    <lineage>
        <taxon>Viruses</taxon>
        <taxon>Varidnaviria</taxon>
        <taxon>Bamfordvirae</taxon>
        <taxon>Nucleocytoviricota</taxon>
        <taxon>Megaviricetes</taxon>
        <taxon>Imitervirales</taxon>
        <taxon>Mimiviridae</taxon>
        <taxon>Klosneuvirinae</taxon>
    </lineage>
</organism>
<gene>
    <name evidence="1" type="ORF">Hyperionvirus7_49</name>
</gene>
<evidence type="ECO:0000313" key="1">
    <source>
        <dbReference type="EMBL" id="AYV83478.1"/>
    </source>
</evidence>
<dbReference type="InterPro" id="IPR015943">
    <property type="entry name" value="WD40/YVTN_repeat-like_dom_sf"/>
</dbReference>
<dbReference type="Gene3D" id="2.130.10.10">
    <property type="entry name" value="YVTN repeat-like/Quinoprotein amine dehydrogenase"/>
    <property type="match status" value="1"/>
</dbReference>
<reference evidence="1" key="1">
    <citation type="submission" date="2018-10" db="EMBL/GenBank/DDBJ databases">
        <title>Hidden diversity of soil giant viruses.</title>
        <authorList>
            <person name="Schulz F."/>
            <person name="Alteio L."/>
            <person name="Goudeau D."/>
            <person name="Ryan E.M."/>
            <person name="Malmstrom R.R."/>
            <person name="Blanchard J."/>
            <person name="Woyke T."/>
        </authorList>
    </citation>
    <scope>NUCLEOTIDE SEQUENCE</scope>
    <source>
        <strain evidence="1">HYV1</strain>
    </source>
</reference>